<protein>
    <submittedName>
        <fullName evidence="8">Ethylene-responsive transcription factor ERF112</fullName>
    </submittedName>
</protein>
<dbReference type="Pfam" id="PF00847">
    <property type="entry name" value="AP2"/>
    <property type="match status" value="1"/>
</dbReference>
<dbReference type="FunFam" id="3.30.730.10:FF:000001">
    <property type="entry name" value="Ethylene-responsive transcription factor 2"/>
    <property type="match status" value="1"/>
</dbReference>
<dbReference type="GO" id="GO:0003700">
    <property type="term" value="F:DNA-binding transcription factor activity"/>
    <property type="evidence" value="ECO:0007669"/>
    <property type="project" value="InterPro"/>
</dbReference>
<evidence type="ECO:0000313" key="8">
    <source>
        <dbReference type="EMBL" id="PKA46991.1"/>
    </source>
</evidence>
<dbReference type="InterPro" id="IPR001471">
    <property type="entry name" value="AP2/ERF_dom"/>
</dbReference>
<dbReference type="GO" id="GO:0003677">
    <property type="term" value="F:DNA binding"/>
    <property type="evidence" value="ECO:0007669"/>
    <property type="project" value="UniProtKB-KW"/>
</dbReference>
<evidence type="ECO:0000313" key="9">
    <source>
        <dbReference type="Proteomes" id="UP000236161"/>
    </source>
</evidence>
<accession>A0A2H9ZUL7</accession>
<dbReference type="SMART" id="SM00380">
    <property type="entry name" value="AP2"/>
    <property type="match status" value="1"/>
</dbReference>
<evidence type="ECO:0000256" key="4">
    <source>
        <dbReference type="ARBA" id="ARBA00023163"/>
    </source>
</evidence>
<keyword evidence="9" id="KW-1185">Reference proteome</keyword>
<name>A0A2H9ZUL7_9ASPA</name>
<evidence type="ECO:0000256" key="3">
    <source>
        <dbReference type="ARBA" id="ARBA00023125"/>
    </source>
</evidence>
<comment type="subcellular location">
    <subcellularLocation>
        <location evidence="1">Nucleus</location>
    </subcellularLocation>
</comment>
<proteinExistence type="predicted"/>
<reference evidence="8 9" key="1">
    <citation type="journal article" date="2017" name="Nature">
        <title>The Apostasia genome and the evolution of orchids.</title>
        <authorList>
            <person name="Zhang G.Q."/>
            <person name="Liu K.W."/>
            <person name="Li Z."/>
            <person name="Lohaus R."/>
            <person name="Hsiao Y.Y."/>
            <person name="Niu S.C."/>
            <person name="Wang J.Y."/>
            <person name="Lin Y.C."/>
            <person name="Xu Q."/>
            <person name="Chen L.J."/>
            <person name="Yoshida K."/>
            <person name="Fujiwara S."/>
            <person name="Wang Z.W."/>
            <person name="Zhang Y.Q."/>
            <person name="Mitsuda N."/>
            <person name="Wang M."/>
            <person name="Liu G.H."/>
            <person name="Pecoraro L."/>
            <person name="Huang H.X."/>
            <person name="Xiao X.J."/>
            <person name="Lin M."/>
            <person name="Wu X.Y."/>
            <person name="Wu W.L."/>
            <person name="Chen Y.Y."/>
            <person name="Chang S.B."/>
            <person name="Sakamoto S."/>
            <person name="Ohme-Takagi M."/>
            <person name="Yagi M."/>
            <person name="Zeng S.J."/>
            <person name="Shen C.Y."/>
            <person name="Yeh C.M."/>
            <person name="Luo Y.B."/>
            <person name="Tsai W.C."/>
            <person name="Van de Peer Y."/>
            <person name="Liu Z.J."/>
        </authorList>
    </citation>
    <scope>NUCLEOTIDE SEQUENCE [LARGE SCALE GENOMIC DNA]</scope>
    <source>
        <strain evidence="9">cv. Shenzhen</strain>
        <tissue evidence="8">Stem</tissue>
    </source>
</reference>
<evidence type="ECO:0000256" key="1">
    <source>
        <dbReference type="ARBA" id="ARBA00004123"/>
    </source>
</evidence>
<evidence type="ECO:0000259" key="7">
    <source>
        <dbReference type="PROSITE" id="PS51032"/>
    </source>
</evidence>
<dbReference type="OrthoDB" id="785499at2759"/>
<keyword evidence="4" id="KW-0804">Transcription</keyword>
<dbReference type="PRINTS" id="PR00367">
    <property type="entry name" value="ETHRSPELEMNT"/>
</dbReference>
<evidence type="ECO:0000256" key="6">
    <source>
        <dbReference type="SAM" id="MobiDB-lite"/>
    </source>
</evidence>
<dbReference type="PANTHER" id="PTHR31190">
    <property type="entry name" value="DNA-BINDING DOMAIN"/>
    <property type="match status" value="1"/>
</dbReference>
<keyword evidence="5" id="KW-0539">Nucleus</keyword>
<dbReference type="InterPro" id="IPR036955">
    <property type="entry name" value="AP2/ERF_dom_sf"/>
</dbReference>
<dbReference type="PANTHER" id="PTHR31190:SF473">
    <property type="entry name" value="OS05G0437100 PROTEIN"/>
    <property type="match status" value="1"/>
</dbReference>
<sequence>MCIKVAHPSESDDIQRFFSPDEEQGPSVDSLEMMIAAPATSTMLSEQRRELEMSAMVSALIHVVSCNRRPYLTTISGEQQEVTSGKSIGIKRERDEPLLPHGGSGCSSEFGSSQYPSLSAPATSPEVMPRYRGVRRRPWGKWAAEIRDPHKAVRVWLGTFETAEDAARAYDAAALRFRGNRAKLNFPENVRLWQPPGISPATEAPLLISSRPGDAAGDCLELEYFNQIQGSGEYQRAEPTLSSSCLGSTMTSSSPSPATFTLSDFPEVAAEGQHGVVVRPSAPMFGNAGRG</sequence>
<keyword evidence="2" id="KW-0805">Transcription regulation</keyword>
<feature type="region of interest" description="Disordered" evidence="6">
    <location>
        <begin position="104"/>
        <end position="124"/>
    </location>
</feature>
<evidence type="ECO:0000256" key="2">
    <source>
        <dbReference type="ARBA" id="ARBA00023015"/>
    </source>
</evidence>
<dbReference type="STRING" id="1088818.A0A2H9ZUL7"/>
<dbReference type="CDD" id="cd00018">
    <property type="entry name" value="AP2"/>
    <property type="match status" value="1"/>
</dbReference>
<dbReference type="InterPro" id="IPR044808">
    <property type="entry name" value="ERF_plant"/>
</dbReference>
<dbReference type="GO" id="GO:0009873">
    <property type="term" value="P:ethylene-activated signaling pathway"/>
    <property type="evidence" value="ECO:0007669"/>
    <property type="project" value="InterPro"/>
</dbReference>
<dbReference type="EMBL" id="KZ453612">
    <property type="protein sequence ID" value="PKA46991.1"/>
    <property type="molecule type" value="Genomic_DNA"/>
</dbReference>
<dbReference type="InterPro" id="IPR016177">
    <property type="entry name" value="DNA-bd_dom_sf"/>
</dbReference>
<organism evidence="8 9">
    <name type="scientific">Apostasia shenzhenica</name>
    <dbReference type="NCBI Taxonomy" id="1088818"/>
    <lineage>
        <taxon>Eukaryota</taxon>
        <taxon>Viridiplantae</taxon>
        <taxon>Streptophyta</taxon>
        <taxon>Embryophyta</taxon>
        <taxon>Tracheophyta</taxon>
        <taxon>Spermatophyta</taxon>
        <taxon>Magnoliopsida</taxon>
        <taxon>Liliopsida</taxon>
        <taxon>Asparagales</taxon>
        <taxon>Orchidaceae</taxon>
        <taxon>Apostasioideae</taxon>
        <taxon>Apostasia</taxon>
    </lineage>
</organism>
<dbReference type="PROSITE" id="PS51032">
    <property type="entry name" value="AP2_ERF"/>
    <property type="match status" value="1"/>
</dbReference>
<evidence type="ECO:0000256" key="5">
    <source>
        <dbReference type="ARBA" id="ARBA00023242"/>
    </source>
</evidence>
<dbReference type="Gene3D" id="3.30.730.10">
    <property type="entry name" value="AP2/ERF domain"/>
    <property type="match status" value="1"/>
</dbReference>
<dbReference type="GO" id="GO:0005634">
    <property type="term" value="C:nucleus"/>
    <property type="evidence" value="ECO:0007669"/>
    <property type="project" value="UniProtKB-SubCell"/>
</dbReference>
<dbReference type="Proteomes" id="UP000236161">
    <property type="component" value="Unassembled WGS sequence"/>
</dbReference>
<dbReference type="AlphaFoldDB" id="A0A2H9ZUL7"/>
<dbReference type="SUPFAM" id="SSF54171">
    <property type="entry name" value="DNA-binding domain"/>
    <property type="match status" value="1"/>
</dbReference>
<feature type="domain" description="AP2/ERF" evidence="7">
    <location>
        <begin position="130"/>
        <end position="187"/>
    </location>
</feature>
<keyword evidence="3" id="KW-0238">DNA-binding</keyword>
<gene>
    <name evidence="8" type="primary">ERF112</name>
    <name evidence="8" type="ORF">AXF42_Ash011665</name>
</gene>